<dbReference type="Proteomes" id="UP000018130">
    <property type="component" value="Unassembled WGS sequence"/>
</dbReference>
<evidence type="ECO:0000313" key="2">
    <source>
        <dbReference type="Proteomes" id="UP000018130"/>
    </source>
</evidence>
<sequence length="52" mass="6079">MLSPRVLVSVSDTSATFNKSLIMVGYPQKTLKRQLKCKRKIIKKQRKIIKYL</sequence>
<name>T2JXY8_CROWT</name>
<reference evidence="1 2" key="2">
    <citation type="submission" date="2013-09" db="EMBL/GenBank/DDBJ databases">
        <title>Whole genome comparison of six Crocosphaera watsonii strains with differing phenotypes.</title>
        <authorList>
            <person name="Bench S.R."/>
            <person name="Heller P."/>
            <person name="Frank I."/>
            <person name="Arciniega M."/>
            <person name="Shilova I.N."/>
            <person name="Zehr J.P."/>
        </authorList>
    </citation>
    <scope>NUCLEOTIDE SEQUENCE [LARGE SCALE GENOMIC DNA]</scope>
    <source>
        <strain evidence="1 2">WH 0402</strain>
    </source>
</reference>
<comment type="caution">
    <text evidence="1">The sequence shown here is derived from an EMBL/GenBank/DDBJ whole genome shotgun (WGS) entry which is preliminary data.</text>
</comment>
<dbReference type="EMBL" id="CAQN01000989">
    <property type="protein sequence ID" value="CCQ69507.1"/>
    <property type="molecule type" value="Genomic_DNA"/>
</dbReference>
<gene>
    <name evidence="1" type="ORF">CWATWH0402_5908</name>
</gene>
<reference evidence="1 2" key="1">
    <citation type="submission" date="2013-01" db="EMBL/GenBank/DDBJ databases">
        <authorList>
            <person name="Bench S."/>
        </authorList>
    </citation>
    <scope>NUCLEOTIDE SEQUENCE [LARGE SCALE GENOMIC DNA]</scope>
    <source>
        <strain evidence="1 2">WH 0402</strain>
    </source>
</reference>
<dbReference type="AlphaFoldDB" id="T2JXY8"/>
<proteinExistence type="predicted"/>
<protein>
    <submittedName>
        <fullName evidence="1">Uncharacterized protein</fullName>
    </submittedName>
</protein>
<organism evidence="1 2">
    <name type="scientific">Crocosphaera watsonii WH 0402</name>
    <dbReference type="NCBI Taxonomy" id="1284629"/>
    <lineage>
        <taxon>Bacteria</taxon>
        <taxon>Bacillati</taxon>
        <taxon>Cyanobacteriota</taxon>
        <taxon>Cyanophyceae</taxon>
        <taxon>Oscillatoriophycideae</taxon>
        <taxon>Chroococcales</taxon>
        <taxon>Aphanothecaceae</taxon>
        <taxon>Crocosphaera</taxon>
    </lineage>
</organism>
<evidence type="ECO:0000313" key="1">
    <source>
        <dbReference type="EMBL" id="CCQ69507.1"/>
    </source>
</evidence>
<accession>T2JXY8</accession>